<gene>
    <name evidence="2" type="ORF">TCNE_LOCUS19414</name>
</gene>
<evidence type="ECO:0000313" key="3">
    <source>
        <dbReference type="Proteomes" id="UP000050794"/>
    </source>
</evidence>
<dbReference type="AlphaFoldDB" id="A0A183VF94"/>
<evidence type="ECO:0000256" key="1">
    <source>
        <dbReference type="SAM" id="MobiDB-lite"/>
    </source>
</evidence>
<protein>
    <submittedName>
        <fullName evidence="2 4">Uncharacterized protein</fullName>
    </submittedName>
</protein>
<dbReference type="Proteomes" id="UP000050794">
    <property type="component" value="Unassembled WGS sequence"/>
</dbReference>
<evidence type="ECO:0000313" key="2">
    <source>
        <dbReference type="EMBL" id="VDM50735.1"/>
    </source>
</evidence>
<feature type="region of interest" description="Disordered" evidence="1">
    <location>
        <begin position="72"/>
        <end position="102"/>
    </location>
</feature>
<evidence type="ECO:0000313" key="4">
    <source>
        <dbReference type="WBParaSite" id="TCNE_0001941801-mRNA-1"/>
    </source>
</evidence>
<keyword evidence="3" id="KW-1185">Reference proteome</keyword>
<dbReference type="WBParaSite" id="TCNE_0001941801-mRNA-1">
    <property type="protein sequence ID" value="TCNE_0001941801-mRNA-1"/>
    <property type="gene ID" value="TCNE_0001941801"/>
</dbReference>
<proteinExistence type="predicted"/>
<accession>A0A183VF94</accession>
<name>A0A183VF94_TOXCA</name>
<dbReference type="EMBL" id="UYWY01026869">
    <property type="protein sequence ID" value="VDM50735.1"/>
    <property type="molecule type" value="Genomic_DNA"/>
</dbReference>
<reference evidence="4" key="1">
    <citation type="submission" date="2016-06" db="UniProtKB">
        <authorList>
            <consortium name="WormBaseParasite"/>
        </authorList>
    </citation>
    <scope>IDENTIFICATION</scope>
</reference>
<sequence>MRQDITQVPVAMTTDLVVEGIAIDHRGTGGVMVGEEDGVVDIRDSVLVDGGHVLFKRKQHLPKTIAKKKKTIRNEEISSDEDLSADDGVPFTGERSDDEFEDVQQTAFRKAKQLLADIRAEEKVEEGEEDEEAIAHRLKEEALSHVATLHRRVASSAKLSDSVVQYRAHR</sequence>
<organism evidence="3 4">
    <name type="scientific">Toxocara canis</name>
    <name type="common">Canine roundworm</name>
    <dbReference type="NCBI Taxonomy" id="6265"/>
    <lineage>
        <taxon>Eukaryota</taxon>
        <taxon>Metazoa</taxon>
        <taxon>Ecdysozoa</taxon>
        <taxon>Nematoda</taxon>
        <taxon>Chromadorea</taxon>
        <taxon>Rhabditida</taxon>
        <taxon>Spirurina</taxon>
        <taxon>Ascaridomorpha</taxon>
        <taxon>Ascaridoidea</taxon>
        <taxon>Toxocaridae</taxon>
        <taxon>Toxocara</taxon>
    </lineage>
</organism>
<reference evidence="2 3" key="2">
    <citation type="submission" date="2018-11" db="EMBL/GenBank/DDBJ databases">
        <authorList>
            <consortium name="Pathogen Informatics"/>
        </authorList>
    </citation>
    <scope>NUCLEOTIDE SEQUENCE [LARGE SCALE GENOMIC DNA]</scope>
</reference>